<feature type="region of interest" description="Disordered" evidence="1">
    <location>
        <begin position="275"/>
        <end position="351"/>
    </location>
</feature>
<evidence type="ECO:0000313" key="5">
    <source>
        <dbReference type="WBParaSite" id="Pan_g2207.t1"/>
    </source>
</evidence>
<feature type="transmembrane region" description="Helical" evidence="2">
    <location>
        <begin position="229"/>
        <end position="254"/>
    </location>
</feature>
<dbReference type="AlphaFoldDB" id="A0A7E4VKK2"/>
<accession>A0A7E4VKK2</accession>
<keyword evidence="4" id="KW-1185">Reference proteome</keyword>
<feature type="compositionally biased region" description="Basic and acidic residues" evidence="1">
    <location>
        <begin position="314"/>
        <end position="323"/>
    </location>
</feature>
<dbReference type="WBParaSite" id="Pan_g2207.t1">
    <property type="protein sequence ID" value="Pan_g2207.t1"/>
    <property type="gene ID" value="Pan_g2207"/>
</dbReference>
<organism evidence="4 5">
    <name type="scientific">Panagrellus redivivus</name>
    <name type="common">Microworm</name>
    <dbReference type="NCBI Taxonomy" id="6233"/>
    <lineage>
        <taxon>Eukaryota</taxon>
        <taxon>Metazoa</taxon>
        <taxon>Ecdysozoa</taxon>
        <taxon>Nematoda</taxon>
        <taxon>Chromadorea</taxon>
        <taxon>Rhabditida</taxon>
        <taxon>Tylenchina</taxon>
        <taxon>Panagrolaimomorpha</taxon>
        <taxon>Panagrolaimoidea</taxon>
        <taxon>Panagrolaimidae</taxon>
        <taxon>Panagrellus</taxon>
    </lineage>
</organism>
<feature type="compositionally biased region" description="Basic and acidic residues" evidence="1">
    <location>
        <begin position="332"/>
        <end position="344"/>
    </location>
</feature>
<keyword evidence="2" id="KW-0472">Membrane</keyword>
<reference evidence="4" key="1">
    <citation type="journal article" date="2013" name="Genetics">
        <title>The draft genome and transcriptome of Panagrellus redivivus are shaped by the harsh demands of a free-living lifestyle.</title>
        <authorList>
            <person name="Srinivasan J."/>
            <person name="Dillman A.R."/>
            <person name="Macchietto M.G."/>
            <person name="Heikkinen L."/>
            <person name="Lakso M."/>
            <person name="Fracchia K.M."/>
            <person name="Antoshechkin I."/>
            <person name="Mortazavi A."/>
            <person name="Wong G."/>
            <person name="Sternberg P.W."/>
        </authorList>
    </citation>
    <scope>NUCLEOTIDE SEQUENCE [LARGE SCALE GENOMIC DNA]</scope>
    <source>
        <strain evidence="4">MT8872</strain>
    </source>
</reference>
<reference evidence="5" key="2">
    <citation type="submission" date="2020-10" db="UniProtKB">
        <authorList>
            <consortium name="WormBaseParasite"/>
        </authorList>
    </citation>
    <scope>IDENTIFICATION</scope>
</reference>
<name>A0A7E4VKK2_PANRE</name>
<feature type="compositionally biased region" description="Basic residues" evidence="1">
    <location>
        <begin position="281"/>
        <end position="296"/>
    </location>
</feature>
<sequence length="351" mass="39955">MRLLYLLVWFLAILLVFNADDVNTFENYENLADLIDFENITRVKNLTIDDDFTIFNLTNNGKTNTMLFKMPLEGTHFFTTTPYYDQIPHFLGKLRLNYSCDSEATLVPLTFSSLIWFLQITSELSPDSVKSVASVKKTNDTEFVIDSSGAVSFYPKQPNEEAIGHLPLANCTHFDDKHVLLNMTIEWSDWKPHYCVLKFKKDLFIKAISTTTTTTTPITTTEPEFYYEALPISTVIGIIFAYSAFTGIMLGLFLHFARKMMGRDVLLRKIKKTDNTSTPVKKNKSKKACKKGKKSEKKQASKPEKAKSGKSGKNKKDQKEKKSGKSMKKPNVPKESKHPEDAKLNKSKKVK</sequence>
<keyword evidence="2" id="KW-0812">Transmembrane</keyword>
<evidence type="ECO:0000256" key="1">
    <source>
        <dbReference type="SAM" id="MobiDB-lite"/>
    </source>
</evidence>
<evidence type="ECO:0000256" key="2">
    <source>
        <dbReference type="SAM" id="Phobius"/>
    </source>
</evidence>
<protein>
    <submittedName>
        <fullName evidence="5">Transmembrane protein</fullName>
    </submittedName>
</protein>
<dbReference type="Proteomes" id="UP000492821">
    <property type="component" value="Unassembled WGS sequence"/>
</dbReference>
<evidence type="ECO:0000313" key="4">
    <source>
        <dbReference type="Proteomes" id="UP000492821"/>
    </source>
</evidence>
<feature type="chain" id="PRO_5028809564" evidence="3">
    <location>
        <begin position="20"/>
        <end position="351"/>
    </location>
</feature>
<feature type="compositionally biased region" description="Basic and acidic residues" evidence="1">
    <location>
        <begin position="297"/>
        <end position="307"/>
    </location>
</feature>
<proteinExistence type="predicted"/>
<keyword evidence="2" id="KW-1133">Transmembrane helix</keyword>
<evidence type="ECO:0000256" key="3">
    <source>
        <dbReference type="SAM" id="SignalP"/>
    </source>
</evidence>
<keyword evidence="3" id="KW-0732">Signal</keyword>
<feature type="signal peptide" evidence="3">
    <location>
        <begin position="1"/>
        <end position="19"/>
    </location>
</feature>